<dbReference type="RefSeq" id="WP_074266317.1">
    <property type="nucleotide sequence ID" value="NZ_FSRM01000002.1"/>
</dbReference>
<dbReference type="AlphaFoldDB" id="A0A1N6JCI5"/>
<evidence type="ECO:0000256" key="1">
    <source>
        <dbReference type="SAM" id="SignalP"/>
    </source>
</evidence>
<evidence type="ECO:0000313" key="3">
    <source>
        <dbReference type="Proteomes" id="UP000184693"/>
    </source>
</evidence>
<protein>
    <recommendedName>
        <fullName evidence="4">DUF4148 domain-containing protein</fullName>
    </recommendedName>
</protein>
<reference evidence="2 3" key="1">
    <citation type="submission" date="2016-11" db="EMBL/GenBank/DDBJ databases">
        <authorList>
            <person name="Jaros S."/>
            <person name="Januszkiewicz K."/>
            <person name="Wedrychowicz H."/>
        </authorList>
    </citation>
    <scope>NUCLEOTIDE SEQUENCE [LARGE SCALE GENOMIC DNA]</scope>
    <source>
        <strain evidence="2 3">GAS86</strain>
    </source>
</reference>
<dbReference type="OrthoDB" id="9133496at2"/>
<evidence type="ECO:0000313" key="2">
    <source>
        <dbReference type="EMBL" id="SIO41937.1"/>
    </source>
</evidence>
<sequence length="91" mass="9587">MKTLMLAALIGLAASSSAFAQTNTGAYDPHAASSDSSFTTAAATPDQAGQWVAPYGQPVAGRTRAQVYQRLVTAEQDGQLAYLDRTVYAHH</sequence>
<keyword evidence="1" id="KW-0732">Signal</keyword>
<feature type="signal peptide" evidence="1">
    <location>
        <begin position="1"/>
        <end position="20"/>
    </location>
</feature>
<accession>A0A1N6JCI5</accession>
<proteinExistence type="predicted"/>
<name>A0A1N6JCI5_9BURK</name>
<dbReference type="EMBL" id="FSRM01000002">
    <property type="protein sequence ID" value="SIO41937.1"/>
    <property type="molecule type" value="Genomic_DNA"/>
</dbReference>
<feature type="chain" id="PRO_5012817055" description="DUF4148 domain-containing protein" evidence="1">
    <location>
        <begin position="21"/>
        <end position="91"/>
    </location>
</feature>
<evidence type="ECO:0008006" key="4">
    <source>
        <dbReference type="Google" id="ProtNLM"/>
    </source>
</evidence>
<dbReference type="Proteomes" id="UP000184693">
    <property type="component" value="Unassembled WGS sequence"/>
</dbReference>
<organism evidence="2 3">
    <name type="scientific">Paraburkholderia phenazinium</name>
    <dbReference type="NCBI Taxonomy" id="60549"/>
    <lineage>
        <taxon>Bacteria</taxon>
        <taxon>Pseudomonadati</taxon>
        <taxon>Pseudomonadota</taxon>
        <taxon>Betaproteobacteria</taxon>
        <taxon>Burkholderiales</taxon>
        <taxon>Burkholderiaceae</taxon>
        <taxon>Paraburkholderia</taxon>
    </lineage>
</organism>
<gene>
    <name evidence="2" type="ORF">SAMN05444168_4190</name>
</gene>